<organism evidence="3 4">
    <name type="scientific">Fusarium pseudocircinatum</name>
    <dbReference type="NCBI Taxonomy" id="56676"/>
    <lineage>
        <taxon>Eukaryota</taxon>
        <taxon>Fungi</taxon>
        <taxon>Dikarya</taxon>
        <taxon>Ascomycota</taxon>
        <taxon>Pezizomycotina</taxon>
        <taxon>Sordariomycetes</taxon>
        <taxon>Hypocreomycetidae</taxon>
        <taxon>Hypocreales</taxon>
        <taxon>Nectriaceae</taxon>
        <taxon>Fusarium</taxon>
        <taxon>Fusarium fujikuroi species complex</taxon>
    </lineage>
</organism>
<gene>
    <name evidence="3" type="ORF">FPCIR_11860</name>
</gene>
<dbReference type="PANTHER" id="PTHR10039">
    <property type="entry name" value="AMELOGENIN"/>
    <property type="match status" value="1"/>
</dbReference>
<evidence type="ECO:0000259" key="2">
    <source>
        <dbReference type="PROSITE" id="PS50837"/>
    </source>
</evidence>
<dbReference type="SUPFAM" id="SSF82171">
    <property type="entry name" value="DPP6 N-terminal domain-like"/>
    <property type="match status" value="1"/>
</dbReference>
<dbReference type="InterPro" id="IPR015943">
    <property type="entry name" value="WD40/YVTN_repeat-like_dom_sf"/>
</dbReference>
<dbReference type="Gene3D" id="3.40.50.300">
    <property type="entry name" value="P-loop containing nucleotide triphosphate hydrolases"/>
    <property type="match status" value="1"/>
</dbReference>
<dbReference type="InterPro" id="IPR056884">
    <property type="entry name" value="NPHP3-like_N"/>
</dbReference>
<dbReference type="AlphaFoldDB" id="A0A8H5KRB7"/>
<sequence length="1185" mass="133814">MSGAMNMQKAVNAAGRIEIGQQINNVYDTDGRKDSCLEDLYITDPIADKQRIEDDKGGLLKDCYNWILENENFIKWRDDPHCRLLWIKGDPGKGKTMLLAGLITEFEKTSDDGIFYFFCQATQPLLRTASYVLRGLIWSIVRKRPVLISYVRKEYNEAGKSVFSNHNAWQAVSRILTAILDDEISKDYTIIIDALDECTEGRDKLIGYISQCSISCKAKWVISSRNWPEIELQLDETQRKVRLHLELNHAAISNAVIKFVDQKIIQLNSTYNEPARARIRKHLLDNANDTFLWVALVCQELQKPGVRHYHSSSILKRFPAGLSELYERMISDINDRDIGWCRAILAVVAVALRPPGLQELAAADATLTEWIEDKETLSSLVKSCGSLLTIRGDKVYTVHQSVNDFLQKAPNVLPSGVGHQHYSIFNCSMNIMHNRLHRNLYELKESCVVIDDITVLPSAPLTIAGYACVYWVDHFCACLLAASQHQNSLCHDMITHFMKNKYLYWLEAMSLLRCTSKALEAMQRLEDKMQGGGPDELKLLVKDAVRFAFTHRTIMDVAPLQLYDSALIFTPQFSKIKGCFIEEISKSIDIFSPDFQHWDACFQTFPGIAGSYDGSAVCEFSPNGRQIATINSNHDSIFLIDASTGGLVKSIEPGIGRLRGFTFHPSGDSLVTLSDYTKDEKKLAIFHVPSEKCSKSITVRHSDRKPLLALSLDGQLLALVSDPHTVDIWDTASGIKMDSCNVSQESYIEYIAWIYTVSHPQVLLILESLDISIWGHDRRHQMSKLMSLMGNGYPNAAAVSRDRARCVVCQDWKKLLLYSWGSSITVREIAHFKRTMIVRDLLFVADDRSIALCGTFGIEIWDLEAKRFVAQVRGDSTEKICYGENRQLASLGFRNGTLKIWSLDMILSHSEPTTQQSASIARAFIPSPSGKVALIGDNGEFDILSIAVDGRIHHFPKTLQHSPRESYYRIETLVFGHGDYFAVVTDAGAVNVFNIDHDTGLYYCERRLGKDLFAEDDVPIYTAQFWRQEQIITRSDHIRFWDIKTGKCLRKVPISTGRRTSTITSDGRIAVGDYGFQVVIWDIMCGEKMQCFDLDVLQRCWGPISEITLDSSMLAISGKDWLQNFIAIGNPKDGSWIRKYCLSEDVRSLSFLTPELRLDTGFGVLEYDMERGSSGDIPTVNAEDQ</sequence>
<evidence type="ECO:0000256" key="1">
    <source>
        <dbReference type="ARBA" id="ARBA00022737"/>
    </source>
</evidence>
<evidence type="ECO:0000313" key="3">
    <source>
        <dbReference type="EMBL" id="KAF5577877.1"/>
    </source>
</evidence>
<reference evidence="3 4" key="1">
    <citation type="submission" date="2020-05" db="EMBL/GenBank/DDBJ databases">
        <title>Identification and distribution of gene clusters putatively required for synthesis of sphingolipid metabolism inhibitors in phylogenetically diverse species of the filamentous fungus Fusarium.</title>
        <authorList>
            <person name="Kim H.-S."/>
            <person name="Busman M."/>
            <person name="Brown D.W."/>
            <person name="Divon H."/>
            <person name="Uhlig S."/>
            <person name="Proctor R.H."/>
        </authorList>
    </citation>
    <scope>NUCLEOTIDE SEQUENCE [LARGE SCALE GENOMIC DNA]</scope>
    <source>
        <strain evidence="3 4">NRRL 36939</strain>
    </source>
</reference>
<dbReference type="SUPFAM" id="SSF52540">
    <property type="entry name" value="P-loop containing nucleoside triphosphate hydrolases"/>
    <property type="match status" value="1"/>
</dbReference>
<dbReference type="Pfam" id="PF24883">
    <property type="entry name" value="NPHP3_N"/>
    <property type="match status" value="1"/>
</dbReference>
<feature type="domain" description="NACHT" evidence="2">
    <location>
        <begin position="83"/>
        <end position="299"/>
    </location>
</feature>
<dbReference type="EMBL" id="JAAOAS010000372">
    <property type="protein sequence ID" value="KAF5577877.1"/>
    <property type="molecule type" value="Genomic_DNA"/>
</dbReference>
<dbReference type="InterPro" id="IPR007111">
    <property type="entry name" value="NACHT_NTPase"/>
</dbReference>
<dbReference type="Gene3D" id="2.130.10.10">
    <property type="entry name" value="YVTN repeat-like/Quinoprotein amine dehydrogenase"/>
    <property type="match status" value="3"/>
</dbReference>
<dbReference type="InterPro" id="IPR036322">
    <property type="entry name" value="WD40_repeat_dom_sf"/>
</dbReference>
<dbReference type="InterPro" id="IPR027417">
    <property type="entry name" value="P-loop_NTPase"/>
</dbReference>
<keyword evidence="4" id="KW-1185">Reference proteome</keyword>
<dbReference type="Proteomes" id="UP000546213">
    <property type="component" value="Unassembled WGS sequence"/>
</dbReference>
<comment type="caution">
    <text evidence="3">The sequence shown here is derived from an EMBL/GenBank/DDBJ whole genome shotgun (WGS) entry which is preliminary data.</text>
</comment>
<keyword evidence="1" id="KW-0677">Repeat</keyword>
<proteinExistence type="predicted"/>
<dbReference type="PROSITE" id="PS50837">
    <property type="entry name" value="NACHT"/>
    <property type="match status" value="1"/>
</dbReference>
<dbReference type="SUPFAM" id="SSF50978">
    <property type="entry name" value="WD40 repeat-like"/>
    <property type="match status" value="1"/>
</dbReference>
<accession>A0A8H5KRB7</accession>
<protein>
    <submittedName>
        <fullName evidence="3">Vegetatible incompatibility het-E-1</fullName>
    </submittedName>
</protein>
<dbReference type="OrthoDB" id="538223at2759"/>
<evidence type="ECO:0000313" key="4">
    <source>
        <dbReference type="Proteomes" id="UP000546213"/>
    </source>
</evidence>
<name>A0A8H5KRB7_9HYPO</name>